<feature type="transmembrane region" description="Helical" evidence="2">
    <location>
        <begin position="488"/>
        <end position="511"/>
    </location>
</feature>
<comment type="caution">
    <text evidence="4">The sequence shown here is derived from an EMBL/GenBank/DDBJ whole genome shotgun (WGS) entry which is preliminary data.</text>
</comment>
<dbReference type="InterPro" id="IPR021994">
    <property type="entry name" value="DUF3592"/>
</dbReference>
<feature type="transmembrane region" description="Helical" evidence="2">
    <location>
        <begin position="461"/>
        <end position="482"/>
    </location>
</feature>
<reference evidence="4" key="2">
    <citation type="submission" date="2022-08" db="EMBL/GenBank/DDBJ databases">
        <authorList>
            <person name="Dong C."/>
        </authorList>
    </citation>
    <scope>NUCLEOTIDE SEQUENCE</scope>
    <source>
        <strain evidence="4">59MF3M-4</strain>
    </source>
</reference>
<gene>
    <name evidence="4" type="ORF">NYR02_16675</name>
</gene>
<dbReference type="Pfam" id="PF12158">
    <property type="entry name" value="DUF3592"/>
    <property type="match status" value="1"/>
</dbReference>
<accession>A0A9X2WIY5</accession>
<dbReference type="EMBL" id="JAOANI010000028">
    <property type="protein sequence ID" value="MCT7360657.1"/>
    <property type="molecule type" value="Genomic_DNA"/>
</dbReference>
<evidence type="ECO:0000256" key="1">
    <source>
        <dbReference type="SAM" id="MobiDB-lite"/>
    </source>
</evidence>
<name>A0A9X2WIY5_9GAMM</name>
<feature type="domain" description="DUF3592" evidence="3">
    <location>
        <begin position="62"/>
        <end position="149"/>
    </location>
</feature>
<dbReference type="AlphaFoldDB" id="A0A9X2WIY5"/>
<evidence type="ECO:0000313" key="5">
    <source>
        <dbReference type="Proteomes" id="UP001147830"/>
    </source>
</evidence>
<organism evidence="4 5">
    <name type="scientific">Thalassolituus pacificus</name>
    <dbReference type="NCBI Taxonomy" id="2975440"/>
    <lineage>
        <taxon>Bacteria</taxon>
        <taxon>Pseudomonadati</taxon>
        <taxon>Pseudomonadota</taxon>
        <taxon>Gammaproteobacteria</taxon>
        <taxon>Oceanospirillales</taxon>
        <taxon>Oceanospirillaceae</taxon>
        <taxon>Thalassolituus</taxon>
    </lineage>
</organism>
<feature type="transmembrane region" description="Helical" evidence="2">
    <location>
        <begin position="25"/>
        <end position="46"/>
    </location>
</feature>
<dbReference type="Proteomes" id="UP001147830">
    <property type="component" value="Unassembled WGS sequence"/>
</dbReference>
<feature type="region of interest" description="Disordered" evidence="1">
    <location>
        <begin position="1"/>
        <end position="22"/>
    </location>
</feature>
<sequence length="610" mass="66973">MTASSSNASTTRGQTSDSSKSGKSWGVVIFGFIFFAVGFAVAAFTAGNNLMRYFESESWVAVPATINNLELNTHYGDDSVTWSVEALYQYDFNGRTYQNDRVALGGGSDNIGDFWPSLYARLDAEQENGQVYAYVNPEDPQRAYLDRSLRPEMLLFGGIFGAIFMLVGGGIMYMGLRTKNTAENINSARNGIASDQRGSYKILLAFGIIFLLVSLPAMLPVMAALQDGEWAGLLVLLFPLIGSGAIFFALRMRKRYLQIGQTLFYPDPLPGQAGGQVGGYFHLASGEWVKPPQVRLTCVHIYSTGSGKESKTHHDVIWQNKGRAYCEPNNGGFDVHTVFDVPADLPGTGSQSGYRGRIQWNLHCEGIVSVAASTARNPRVDNSRAMRGDNRQDVEFERSWSIPVAKGLQASSFQMPAADQEAWHQQQREDARESAAEQIGMATQGETLHLDSKSGRSNGMALGMVLFGALFDGVGIFLLYLASQGEAMLWLMGSVFLLAGLLVTWFGLFWLGRSLEADVTPGEVRMVRRLFGLSLYQRSGRITSVSQLHLDVGLTSTDHRGIQTEYFTLWAEADGKKIKLAEGIEGREVAEALKEQVMAVLTRQLDAELI</sequence>
<feature type="transmembrane region" description="Helical" evidence="2">
    <location>
        <begin position="202"/>
        <end position="224"/>
    </location>
</feature>
<dbReference type="RefSeq" id="WP_260977486.1">
    <property type="nucleotide sequence ID" value="NZ_JAOANI010000028.1"/>
</dbReference>
<protein>
    <submittedName>
        <fullName evidence="4">DUF3592 domain-containing protein</fullName>
    </submittedName>
</protein>
<feature type="transmembrane region" description="Helical" evidence="2">
    <location>
        <begin position="230"/>
        <end position="250"/>
    </location>
</feature>
<evidence type="ECO:0000259" key="3">
    <source>
        <dbReference type="Pfam" id="PF12158"/>
    </source>
</evidence>
<evidence type="ECO:0000256" key="2">
    <source>
        <dbReference type="SAM" id="Phobius"/>
    </source>
</evidence>
<reference evidence="4" key="1">
    <citation type="journal article" date="2022" name="Front. Microbiol.">
        <title>Genome-based taxonomic rearrangement of Oceanobacter-related bacteria including the description of Thalassolituus hydrocarbonoclasticus sp. nov. and Thalassolituus pacificus sp. nov. and emended description of the genus Thalassolituus.</title>
        <authorList>
            <person name="Dong C."/>
            <person name="Wei L."/>
            <person name="Wang J."/>
            <person name="Lai Q."/>
            <person name="Huang Z."/>
            <person name="Shao Z."/>
        </authorList>
    </citation>
    <scope>NUCLEOTIDE SEQUENCE</scope>
    <source>
        <strain evidence="4">59MF3M-4</strain>
    </source>
</reference>
<feature type="transmembrane region" description="Helical" evidence="2">
    <location>
        <begin position="154"/>
        <end position="176"/>
    </location>
</feature>
<keyword evidence="5" id="KW-1185">Reference proteome</keyword>
<keyword evidence="2" id="KW-0812">Transmembrane</keyword>
<keyword evidence="2" id="KW-0472">Membrane</keyword>
<keyword evidence="2" id="KW-1133">Transmembrane helix</keyword>
<evidence type="ECO:0000313" key="4">
    <source>
        <dbReference type="EMBL" id="MCT7360657.1"/>
    </source>
</evidence>
<proteinExistence type="predicted"/>